<dbReference type="AlphaFoldDB" id="A0A2H3JG10"/>
<organism evidence="1 2">
    <name type="scientific">Wolfiporia cocos (strain MD-104)</name>
    <name type="common">Brown rot fungus</name>
    <dbReference type="NCBI Taxonomy" id="742152"/>
    <lineage>
        <taxon>Eukaryota</taxon>
        <taxon>Fungi</taxon>
        <taxon>Dikarya</taxon>
        <taxon>Basidiomycota</taxon>
        <taxon>Agaricomycotina</taxon>
        <taxon>Agaricomycetes</taxon>
        <taxon>Polyporales</taxon>
        <taxon>Phaeolaceae</taxon>
        <taxon>Wolfiporia</taxon>
    </lineage>
</organism>
<evidence type="ECO:0000313" key="1">
    <source>
        <dbReference type="EMBL" id="PCH41126.1"/>
    </source>
</evidence>
<gene>
    <name evidence="1" type="ORF">WOLCODRAFT_137204</name>
</gene>
<dbReference type="Proteomes" id="UP000218811">
    <property type="component" value="Unassembled WGS sequence"/>
</dbReference>
<protein>
    <submittedName>
        <fullName evidence="1">Uncharacterized protein</fullName>
    </submittedName>
</protein>
<reference evidence="1 2" key="1">
    <citation type="journal article" date="2012" name="Science">
        <title>The Paleozoic origin of enzymatic lignin decomposition reconstructed from 31 fungal genomes.</title>
        <authorList>
            <person name="Floudas D."/>
            <person name="Binder M."/>
            <person name="Riley R."/>
            <person name="Barry K."/>
            <person name="Blanchette R.A."/>
            <person name="Henrissat B."/>
            <person name="Martinez A.T."/>
            <person name="Otillar R."/>
            <person name="Spatafora J.W."/>
            <person name="Yadav J.S."/>
            <person name="Aerts A."/>
            <person name="Benoit I."/>
            <person name="Boyd A."/>
            <person name="Carlson A."/>
            <person name="Copeland A."/>
            <person name="Coutinho P.M."/>
            <person name="de Vries R.P."/>
            <person name="Ferreira P."/>
            <person name="Findley K."/>
            <person name="Foster B."/>
            <person name="Gaskell J."/>
            <person name="Glotzer D."/>
            <person name="Gorecki P."/>
            <person name="Heitman J."/>
            <person name="Hesse C."/>
            <person name="Hori C."/>
            <person name="Igarashi K."/>
            <person name="Jurgens J.A."/>
            <person name="Kallen N."/>
            <person name="Kersten P."/>
            <person name="Kohler A."/>
            <person name="Kuees U."/>
            <person name="Kumar T.K.A."/>
            <person name="Kuo A."/>
            <person name="LaButti K."/>
            <person name="Larrondo L.F."/>
            <person name="Lindquist E."/>
            <person name="Ling A."/>
            <person name="Lombard V."/>
            <person name="Lucas S."/>
            <person name="Lundell T."/>
            <person name="Martin R."/>
            <person name="McLaughlin D.J."/>
            <person name="Morgenstern I."/>
            <person name="Morin E."/>
            <person name="Murat C."/>
            <person name="Nagy L.G."/>
            <person name="Nolan M."/>
            <person name="Ohm R.A."/>
            <person name="Patyshakuliyeva A."/>
            <person name="Rokas A."/>
            <person name="Ruiz-Duenas F.J."/>
            <person name="Sabat G."/>
            <person name="Salamov A."/>
            <person name="Samejima M."/>
            <person name="Schmutz J."/>
            <person name="Slot J.C."/>
            <person name="St John F."/>
            <person name="Stenlid J."/>
            <person name="Sun H."/>
            <person name="Sun S."/>
            <person name="Syed K."/>
            <person name="Tsang A."/>
            <person name="Wiebenga A."/>
            <person name="Young D."/>
            <person name="Pisabarro A."/>
            <person name="Eastwood D.C."/>
            <person name="Martin F."/>
            <person name="Cullen D."/>
            <person name="Grigoriev I.V."/>
            <person name="Hibbett D.S."/>
        </authorList>
    </citation>
    <scope>NUCLEOTIDE SEQUENCE [LARGE SCALE GENOMIC DNA]</scope>
    <source>
        <strain evidence="1 2">MD-104</strain>
    </source>
</reference>
<name>A0A2H3JG10_WOLCO</name>
<sequence length="91" mass="10409">DELPAPPAAAVRYLSLYYHSPSIKAVQCRLLLLLLHPLLSPPRWRHPTRSAYSPLRKIPARPTRRTKSLRSSCVLRTDIDKADIRSSDHFP</sequence>
<keyword evidence="2" id="KW-1185">Reference proteome</keyword>
<accession>A0A2H3JG10</accession>
<dbReference type="EMBL" id="KB468113">
    <property type="protein sequence ID" value="PCH41126.1"/>
    <property type="molecule type" value="Genomic_DNA"/>
</dbReference>
<feature type="non-terminal residue" evidence="1">
    <location>
        <position position="1"/>
    </location>
</feature>
<evidence type="ECO:0000313" key="2">
    <source>
        <dbReference type="Proteomes" id="UP000218811"/>
    </source>
</evidence>
<proteinExistence type="predicted"/>